<organism evidence="1 2">
    <name type="scientific">Didymella glomerata</name>
    <dbReference type="NCBI Taxonomy" id="749621"/>
    <lineage>
        <taxon>Eukaryota</taxon>
        <taxon>Fungi</taxon>
        <taxon>Dikarya</taxon>
        <taxon>Ascomycota</taxon>
        <taxon>Pezizomycotina</taxon>
        <taxon>Dothideomycetes</taxon>
        <taxon>Pleosporomycetidae</taxon>
        <taxon>Pleosporales</taxon>
        <taxon>Pleosporineae</taxon>
        <taxon>Didymellaceae</taxon>
        <taxon>Didymella</taxon>
    </lineage>
</organism>
<protein>
    <submittedName>
        <fullName evidence="1">Uncharacterized protein</fullName>
    </submittedName>
</protein>
<comment type="caution">
    <text evidence="1">The sequence shown here is derived from an EMBL/GenBank/DDBJ whole genome shotgun (WGS) entry which is preliminary data.</text>
</comment>
<dbReference type="AlphaFoldDB" id="A0A9W8X4X8"/>
<gene>
    <name evidence="1" type="ORF">N0V87_001881</name>
</gene>
<proteinExistence type="predicted"/>
<dbReference type="EMBL" id="JAPEUV010000012">
    <property type="protein sequence ID" value="KAJ4341143.1"/>
    <property type="molecule type" value="Genomic_DNA"/>
</dbReference>
<sequence length="545" mass="61335">MPPKQHVDARLKALCTSIADSHSKERNEEMQAALGHVADRTQVEAKSLNVSPAASKLKPQPGANVENLRAWLESEQKCLTIAVTTKEDAARTVMATTVSSLIDDSVSGISRSVEIHINKTQAGEQSAKRARNDDYALVHAAVDKTVTSIFKIASFDLGKDAPVPDLPAPAADMSTCVAVHIADLRQQYKLARKEVKDTKDQETTLMSEYKRLGEMIINAVLWLYDALGLTRPPTPSIKDARAYQKSSEDNLKSCQDEAARLLEIGLHFYEAVRTMTEQGFAAEDISWERPEEFAQIGKNMVSIVRLWLAHKKELMNHHRTFNTIQFHASQDHLSQCRTHFGYLAVELGVDESIDVLATFHRRTVDEVHRRNKTPPGFVVESNTPFKLDKTHTTAQQMLAWTVHFARTFEETVSKSFEQHGNKKELELMKTLAPPVRDLGHAVDTKVGHLHRNIAVQVEEAQLDMHRGHFKQFVFSNIRRMMDYIDPIHGDILTAALNWQSEAKALSKGLQRSQRRTTRLMGELEKDMDQITELLQNQIRSAAGGR</sequence>
<keyword evidence="2" id="KW-1185">Reference proteome</keyword>
<reference evidence="1" key="1">
    <citation type="submission" date="2022-10" db="EMBL/GenBank/DDBJ databases">
        <title>Tapping the CABI collections for fungal endophytes: first genome assemblies for Collariella, Neodidymelliopsis, Ascochyta clinopodiicola, Didymella pomorum, Didymosphaeria variabile, Neocosmospora piperis and Neocucurbitaria cava.</title>
        <authorList>
            <person name="Hill R."/>
        </authorList>
    </citation>
    <scope>NUCLEOTIDE SEQUENCE</scope>
    <source>
        <strain evidence="1">IMI 360193</strain>
    </source>
</reference>
<accession>A0A9W8X4X8</accession>
<name>A0A9W8X4X8_9PLEO</name>
<evidence type="ECO:0000313" key="2">
    <source>
        <dbReference type="Proteomes" id="UP001140562"/>
    </source>
</evidence>
<dbReference type="Proteomes" id="UP001140562">
    <property type="component" value="Unassembled WGS sequence"/>
</dbReference>
<evidence type="ECO:0000313" key="1">
    <source>
        <dbReference type="EMBL" id="KAJ4341143.1"/>
    </source>
</evidence>